<name>A0ABQ9X8K1_9EUKA</name>
<evidence type="ECO:0000313" key="4">
    <source>
        <dbReference type="Proteomes" id="UP001281761"/>
    </source>
</evidence>
<dbReference type="Pfam" id="PF02374">
    <property type="entry name" value="ArsA_ATPase"/>
    <property type="match status" value="1"/>
</dbReference>
<comment type="similarity">
    <text evidence="1">Belongs to the arsA ATPase family.</text>
</comment>
<accession>A0ABQ9X8K1</accession>
<organism evidence="3 4">
    <name type="scientific">Blattamonas nauphoetae</name>
    <dbReference type="NCBI Taxonomy" id="2049346"/>
    <lineage>
        <taxon>Eukaryota</taxon>
        <taxon>Metamonada</taxon>
        <taxon>Preaxostyla</taxon>
        <taxon>Oxymonadida</taxon>
        <taxon>Blattamonas</taxon>
    </lineage>
</organism>
<gene>
    <name evidence="3" type="ORF">BLNAU_16139</name>
</gene>
<protein>
    <submittedName>
        <fullName evidence="3">Get3/AsnA</fullName>
    </submittedName>
</protein>
<dbReference type="InterPro" id="IPR027417">
    <property type="entry name" value="P-loop_NTPase"/>
</dbReference>
<feature type="domain" description="ArsA/GET3 Anion-transporting ATPase-like" evidence="2">
    <location>
        <begin position="19"/>
        <end position="314"/>
    </location>
</feature>
<comment type="caution">
    <text evidence="3">The sequence shown here is derived from an EMBL/GenBank/DDBJ whole genome shotgun (WGS) entry which is preliminary data.</text>
</comment>
<keyword evidence="4" id="KW-1185">Reference proteome</keyword>
<dbReference type="NCBIfam" id="TIGR00345">
    <property type="entry name" value="GET3_arsA_TRC40"/>
    <property type="match status" value="1"/>
</dbReference>
<dbReference type="PANTHER" id="PTHR10803:SF3">
    <property type="entry name" value="ATPASE GET3"/>
    <property type="match status" value="1"/>
</dbReference>
<sequence>MEAHYPPTLQNIVDQDSLKWIFVGGKGGVGKTTCSCSLAVLLAKHRRSVLLVSTDPAHSISDAFDQRFTEEPTQVEGIQNLFAMEIKISQNNSYDTLRPEVGSMLNRVLQSVPGIDETMTLSLLLEDISKYGHDVVIFDTAPTGHTLKMVELPTALGNIFDSSGMIGSLMKGVSAMVLRGTVGSDGEVTPGTVNDSAIDSFKEKVQRVANLMKDPETTTFICVCIAEYLSLYETERMIQQLALNEIEVRNIIVNQVVVPNPEHPCEQCQARRRMQDKYMDKINVLYGEDFHIIRLPQLQNEVRGLPSLEKFKEQFLIPDNLRLPLINVVYEEKRRARH</sequence>
<dbReference type="Proteomes" id="UP001281761">
    <property type="component" value="Unassembled WGS sequence"/>
</dbReference>
<dbReference type="Gene3D" id="3.40.50.300">
    <property type="entry name" value="P-loop containing nucleotide triphosphate hydrolases"/>
    <property type="match status" value="1"/>
</dbReference>
<evidence type="ECO:0000313" key="3">
    <source>
        <dbReference type="EMBL" id="KAK2948921.1"/>
    </source>
</evidence>
<dbReference type="InterPro" id="IPR025723">
    <property type="entry name" value="ArsA/GET3_ATPase-like"/>
</dbReference>
<evidence type="ECO:0000259" key="2">
    <source>
        <dbReference type="Pfam" id="PF02374"/>
    </source>
</evidence>
<evidence type="ECO:0000256" key="1">
    <source>
        <dbReference type="ARBA" id="ARBA00011040"/>
    </source>
</evidence>
<reference evidence="3 4" key="1">
    <citation type="journal article" date="2022" name="bioRxiv">
        <title>Genomics of Preaxostyla Flagellates Illuminates Evolutionary Transitions and the Path Towards Mitochondrial Loss.</title>
        <authorList>
            <person name="Novak L.V.F."/>
            <person name="Treitli S.C."/>
            <person name="Pyrih J."/>
            <person name="Halakuc P."/>
            <person name="Pipaliya S.V."/>
            <person name="Vacek V."/>
            <person name="Brzon O."/>
            <person name="Soukal P."/>
            <person name="Eme L."/>
            <person name="Dacks J.B."/>
            <person name="Karnkowska A."/>
            <person name="Elias M."/>
            <person name="Hampl V."/>
        </authorList>
    </citation>
    <scope>NUCLEOTIDE SEQUENCE [LARGE SCALE GENOMIC DNA]</scope>
    <source>
        <strain evidence="3">NAU3</strain>
        <tissue evidence="3">Gut</tissue>
    </source>
</reference>
<dbReference type="CDD" id="cd02035">
    <property type="entry name" value="ArsA"/>
    <property type="match status" value="1"/>
</dbReference>
<dbReference type="EMBL" id="JARBJD010000166">
    <property type="protein sequence ID" value="KAK2948921.1"/>
    <property type="molecule type" value="Genomic_DNA"/>
</dbReference>
<dbReference type="PANTHER" id="PTHR10803">
    <property type="entry name" value="ARSENICAL PUMP-DRIVING ATPASE ARSENITE-TRANSLOCATING ATPASE"/>
    <property type="match status" value="1"/>
</dbReference>
<proteinExistence type="inferred from homology"/>
<dbReference type="InterPro" id="IPR016300">
    <property type="entry name" value="ATPase_ArsA/GET3"/>
</dbReference>
<dbReference type="SUPFAM" id="SSF52540">
    <property type="entry name" value="P-loop containing nucleoside triphosphate hydrolases"/>
    <property type="match status" value="1"/>
</dbReference>